<dbReference type="Proteomes" id="UP000191056">
    <property type="component" value="Unassembled WGS sequence"/>
</dbReference>
<name>A0A1V4IJU8_9CLOT</name>
<dbReference type="STRING" id="225345.CLCHR_30460"/>
<keyword evidence="2" id="KW-1185">Reference proteome</keyword>
<organism evidence="1 2">
    <name type="scientific">Clostridium chromiireducens</name>
    <dbReference type="NCBI Taxonomy" id="225345"/>
    <lineage>
        <taxon>Bacteria</taxon>
        <taxon>Bacillati</taxon>
        <taxon>Bacillota</taxon>
        <taxon>Clostridia</taxon>
        <taxon>Eubacteriales</taxon>
        <taxon>Clostridiaceae</taxon>
        <taxon>Clostridium</taxon>
    </lineage>
</organism>
<evidence type="ECO:0000313" key="2">
    <source>
        <dbReference type="Proteomes" id="UP000191056"/>
    </source>
</evidence>
<reference evidence="1 2" key="1">
    <citation type="submission" date="2017-03" db="EMBL/GenBank/DDBJ databases">
        <title>Genome sequence of Clostridium chromiireducens DSM 23318.</title>
        <authorList>
            <person name="Poehlein A."/>
            <person name="Daniel R."/>
        </authorList>
    </citation>
    <scope>NUCLEOTIDE SEQUENCE [LARGE SCALE GENOMIC DNA]</scope>
    <source>
        <strain evidence="1 2">DSM 23318</strain>
    </source>
</reference>
<dbReference type="EMBL" id="MZGT01000041">
    <property type="protein sequence ID" value="OPJ60281.1"/>
    <property type="molecule type" value="Genomic_DNA"/>
</dbReference>
<comment type="caution">
    <text evidence="1">The sequence shown here is derived from an EMBL/GenBank/DDBJ whole genome shotgun (WGS) entry which is preliminary data.</text>
</comment>
<dbReference type="AlphaFoldDB" id="A0A1V4IJU8"/>
<evidence type="ECO:0000313" key="1">
    <source>
        <dbReference type="EMBL" id="OPJ60281.1"/>
    </source>
</evidence>
<accession>A0A1V4IJU8</accession>
<protein>
    <submittedName>
        <fullName evidence="1">Uncharacterized protein</fullName>
    </submittedName>
</protein>
<dbReference type="RefSeq" id="WP_169896811.1">
    <property type="nucleotide sequence ID" value="NZ_MZGT01000041.1"/>
</dbReference>
<gene>
    <name evidence="1" type="ORF">CLCHR_30460</name>
</gene>
<sequence length="47" mass="5303">MDSEKIIEITPDNIYETGVLCGSEVQFKEGKIKKLNGIKNATKKDFE</sequence>
<proteinExistence type="predicted"/>